<proteinExistence type="inferred from homology"/>
<evidence type="ECO:0000313" key="5">
    <source>
        <dbReference type="Proteomes" id="UP001320272"/>
    </source>
</evidence>
<dbReference type="EMBL" id="JABFTV010000004">
    <property type="protein sequence ID" value="MCE8024330.1"/>
    <property type="molecule type" value="Genomic_DNA"/>
</dbReference>
<gene>
    <name evidence="4" type="ORF">HOP59_09315</name>
</gene>
<comment type="similarity">
    <text evidence="1">Belongs to the membrane fusion protein (MFP) (TC 8.A.1) family.</text>
</comment>
<sequence length="393" mass="42543">MLRRPPISALLAALVLLALLLWLALGDVQRFQQQAPTAEAPPAETLPRVEYRHSSAVAYQPQRVVQGQLMAFREVELRTRHAGRVVELPVTQGSTVETGSPLLALSRDALEAQLQRAEDRLELARAELTGADSLRQRNLISQPELLGLQSSVSVAAAELAELRQALEETRPAAPFDGVVDRLHVALGEVLQVGDPYASLVDDRRLKASAWVAQRDAPDLAPGLPVEARLLDGSRLDGELTHVASRADESTRSFYIEAEFDNAERRRLAGASATLAITLPEREVHHFSPALLELDDEGRLRVKHLDEEDRVVSTPISLVAADATQARVAGLPETIRLITLGSGFVAPGEEVIAVPAPNESDNGTLDEDAANAITDEAITDEDGTISERAEQETP</sequence>
<feature type="coiled-coil region" evidence="2">
    <location>
        <begin position="107"/>
        <end position="134"/>
    </location>
</feature>
<name>A0ABS9ARG0_9GAMM</name>
<dbReference type="Proteomes" id="UP001320272">
    <property type="component" value="Unassembled WGS sequence"/>
</dbReference>
<organism evidence="4 5">
    <name type="scientific">Billgrantia aerodenitrificans</name>
    <dbReference type="NCBI Taxonomy" id="2733483"/>
    <lineage>
        <taxon>Bacteria</taxon>
        <taxon>Pseudomonadati</taxon>
        <taxon>Pseudomonadota</taxon>
        <taxon>Gammaproteobacteria</taxon>
        <taxon>Oceanospirillales</taxon>
        <taxon>Halomonadaceae</taxon>
        <taxon>Billgrantia</taxon>
    </lineage>
</organism>
<accession>A0ABS9ARG0</accession>
<evidence type="ECO:0000256" key="3">
    <source>
        <dbReference type="SAM" id="MobiDB-lite"/>
    </source>
</evidence>
<feature type="region of interest" description="Disordered" evidence="3">
    <location>
        <begin position="373"/>
        <end position="393"/>
    </location>
</feature>
<reference evidence="4 5" key="1">
    <citation type="journal article" date="2021" name="Front. Microbiol.">
        <title>Aerobic Denitrification and Heterotrophic Sulfur Oxidation in the Genus Halomonas Revealed by Six Novel Species Characterizations and Genome-Based Analysis.</title>
        <authorList>
            <person name="Wang L."/>
            <person name="Shao Z."/>
        </authorList>
    </citation>
    <scope>NUCLEOTIDE SEQUENCE [LARGE SCALE GENOMIC DNA]</scope>
    <source>
        <strain evidence="4 5">MCCC 1A11058</strain>
    </source>
</reference>
<dbReference type="RefSeq" id="WP_234253685.1">
    <property type="nucleotide sequence ID" value="NZ_JABFTV010000004.1"/>
</dbReference>
<dbReference type="Gene3D" id="1.10.287.470">
    <property type="entry name" value="Helix hairpin bin"/>
    <property type="match status" value="1"/>
</dbReference>
<evidence type="ECO:0000256" key="1">
    <source>
        <dbReference type="ARBA" id="ARBA00009477"/>
    </source>
</evidence>
<protein>
    <submittedName>
        <fullName evidence="4">Efflux RND transporter periplasmic adaptor subunit</fullName>
    </submittedName>
</protein>
<evidence type="ECO:0000256" key="2">
    <source>
        <dbReference type="SAM" id="Coils"/>
    </source>
</evidence>
<dbReference type="InterPro" id="IPR006143">
    <property type="entry name" value="RND_pump_MFP"/>
</dbReference>
<keyword evidence="2" id="KW-0175">Coiled coil</keyword>
<evidence type="ECO:0000313" key="4">
    <source>
        <dbReference type="EMBL" id="MCE8024330.1"/>
    </source>
</evidence>
<feature type="compositionally biased region" description="Basic and acidic residues" evidence="3">
    <location>
        <begin position="384"/>
        <end position="393"/>
    </location>
</feature>
<comment type="caution">
    <text evidence="4">The sequence shown here is derived from an EMBL/GenBank/DDBJ whole genome shotgun (WGS) entry which is preliminary data.</text>
</comment>
<dbReference type="SUPFAM" id="SSF111369">
    <property type="entry name" value="HlyD-like secretion proteins"/>
    <property type="match status" value="1"/>
</dbReference>
<dbReference type="PANTHER" id="PTHR30469">
    <property type="entry name" value="MULTIDRUG RESISTANCE PROTEIN MDTA"/>
    <property type="match status" value="1"/>
</dbReference>
<keyword evidence="5" id="KW-1185">Reference proteome</keyword>
<dbReference type="PANTHER" id="PTHR30469:SF29">
    <property type="entry name" value="BLR2860 PROTEIN"/>
    <property type="match status" value="1"/>
</dbReference>
<dbReference type="Gene3D" id="2.40.50.100">
    <property type="match status" value="1"/>
</dbReference>
<dbReference type="Gene3D" id="2.40.30.170">
    <property type="match status" value="1"/>
</dbReference>
<dbReference type="NCBIfam" id="TIGR01730">
    <property type="entry name" value="RND_mfp"/>
    <property type="match status" value="1"/>
</dbReference>